<feature type="domain" description="C-type lectin" evidence="6">
    <location>
        <begin position="555"/>
        <end position="671"/>
    </location>
</feature>
<keyword evidence="3" id="KW-1015">Disulfide bond</keyword>
<dbReference type="Pfam" id="PF07699">
    <property type="entry name" value="Ephrin_rec_like"/>
    <property type="match status" value="1"/>
</dbReference>
<dbReference type="InterPro" id="IPR003410">
    <property type="entry name" value="HYR_dom"/>
</dbReference>
<dbReference type="PROSITE" id="PS00615">
    <property type="entry name" value="C_TYPE_LECTIN_1"/>
    <property type="match status" value="1"/>
</dbReference>
<evidence type="ECO:0000256" key="4">
    <source>
        <dbReference type="PROSITE-ProRule" id="PRU00076"/>
    </source>
</evidence>
<accession>A0A8S4MLA8</accession>
<name>A0A8S4MLA8_BRALA</name>
<proteinExistence type="predicted"/>
<evidence type="ECO:0000259" key="7">
    <source>
        <dbReference type="PROSITE" id="PS50825"/>
    </source>
</evidence>
<dbReference type="SMART" id="SM01411">
    <property type="entry name" value="Ephrin_rec_like"/>
    <property type="match status" value="1"/>
</dbReference>
<dbReference type="PROSITE" id="PS01187">
    <property type="entry name" value="EGF_CA"/>
    <property type="match status" value="1"/>
</dbReference>
<organism evidence="8 9">
    <name type="scientific">Branchiostoma lanceolatum</name>
    <name type="common">Common lancelet</name>
    <name type="synonym">Amphioxus lanceolatum</name>
    <dbReference type="NCBI Taxonomy" id="7740"/>
    <lineage>
        <taxon>Eukaryota</taxon>
        <taxon>Metazoa</taxon>
        <taxon>Chordata</taxon>
        <taxon>Cephalochordata</taxon>
        <taxon>Leptocardii</taxon>
        <taxon>Amphioxiformes</taxon>
        <taxon>Branchiostomatidae</taxon>
        <taxon>Branchiostoma</taxon>
    </lineage>
</organism>
<keyword evidence="1 4" id="KW-0245">EGF-like domain</keyword>
<evidence type="ECO:0000259" key="6">
    <source>
        <dbReference type="PROSITE" id="PS50041"/>
    </source>
</evidence>
<evidence type="ECO:0000256" key="1">
    <source>
        <dbReference type="ARBA" id="ARBA00022536"/>
    </source>
</evidence>
<dbReference type="OrthoDB" id="418245at2759"/>
<dbReference type="SMART" id="SM00179">
    <property type="entry name" value="EGF_CA"/>
    <property type="match status" value="1"/>
</dbReference>
<dbReference type="Pfam" id="PF00059">
    <property type="entry name" value="Lectin_C"/>
    <property type="match status" value="1"/>
</dbReference>
<dbReference type="SUPFAM" id="SSF57184">
    <property type="entry name" value="Growth factor receptor domain"/>
    <property type="match status" value="1"/>
</dbReference>
<keyword evidence="9" id="KW-1185">Reference proteome</keyword>
<dbReference type="InterPro" id="IPR001304">
    <property type="entry name" value="C-type_lectin-like"/>
</dbReference>
<dbReference type="CDD" id="cd00054">
    <property type="entry name" value="EGF_CA"/>
    <property type="match status" value="1"/>
</dbReference>
<gene>
    <name evidence="8" type="primary">SVEP1</name>
    <name evidence="8" type="ORF">BLAG_LOCUS25724</name>
</gene>
<dbReference type="PROSITE" id="PS50026">
    <property type="entry name" value="EGF_3"/>
    <property type="match status" value="1"/>
</dbReference>
<dbReference type="CDD" id="cd00037">
    <property type="entry name" value="CLECT"/>
    <property type="match status" value="1"/>
</dbReference>
<reference evidence="8" key="1">
    <citation type="submission" date="2022-01" db="EMBL/GenBank/DDBJ databases">
        <authorList>
            <person name="Braso-Vives M."/>
        </authorList>
    </citation>
    <scope>NUCLEOTIDE SEQUENCE</scope>
</reference>
<evidence type="ECO:0000313" key="9">
    <source>
        <dbReference type="Proteomes" id="UP000838412"/>
    </source>
</evidence>
<dbReference type="InterPro" id="IPR009030">
    <property type="entry name" value="Growth_fac_rcpt_cys_sf"/>
</dbReference>
<dbReference type="PANTHER" id="PTHR24273">
    <property type="entry name" value="FI04643P-RELATED"/>
    <property type="match status" value="1"/>
</dbReference>
<dbReference type="FunFam" id="2.10.25.10:FF:000240">
    <property type="entry name" value="Vitamin K-dependent protein S"/>
    <property type="match status" value="1"/>
</dbReference>
<feature type="domain" description="EGF-like" evidence="5">
    <location>
        <begin position="59"/>
        <end position="95"/>
    </location>
</feature>
<dbReference type="InterPro" id="IPR001881">
    <property type="entry name" value="EGF-like_Ca-bd_dom"/>
</dbReference>
<dbReference type="InterPro" id="IPR018097">
    <property type="entry name" value="EGF_Ca-bd_CS"/>
</dbReference>
<dbReference type="SUPFAM" id="SSF57196">
    <property type="entry name" value="EGF/Laminin"/>
    <property type="match status" value="1"/>
</dbReference>
<feature type="domain" description="HYR" evidence="7">
    <location>
        <begin position="99"/>
        <end position="181"/>
    </location>
</feature>
<comment type="caution">
    <text evidence="4">Lacks conserved residue(s) required for the propagation of feature annotation.</text>
</comment>
<sequence length="674" mass="74226">MCLNGDFFICLSFTYGVTLTDAYGRRRHRCYLSPYDSTTLPSGQAIVDNDNFDYFEVKNINECDYNNGGCSHECHNDLGSYHCLCRQGYQLAHDDFRCVDTTPPVIVCPSDITDDNDPGLDSAQVNWTAPVATDTTGVIPVVLGSVTPPHSFTIGIHTVNYTAIDGNGLTASCGFQVEIRDITGPVCVSCPEDINEVSSNLEFPIYWEEPSWTDNSGNVVDVFRSHTPGSQFYWGAPQLVYYIARDDAGNMGFCNFTVIVEQHSCPYQAPPQNGAIACDTWLGGQFCSVSCNRDFDFAREPESLYYCKQEAGGGRWSPFFPSFQEFIFPWPDCSRKNRPGAAVGLQVQYYTSDCDVDTEAIRQNFIEQAKMMNFLAQGFCMDEAECNIENVQVSCGTHAARAARGHAENIISVDFDVMVVWKESSSFNGSSVQSVTTQIDFLVLDIENTIADGGFNISVGNITISTIPGSFNKIMDTHLTCSLGSVLKNSTCLSCPAGTFANGTSCQDCPPGFYQGTEAQTSCLPCLNGTTTYYPRAVSAGECRGLKCPPETVPFSNSCYILMDQPADYMTARKICESGGGYLVVVKNEAEHQFLIDHLNSTIDIWIGLDDIINEGTFMYNDWSPLGAFTKWAQGEPNDGGGDQDCVHLWPLAGMTWDDENCTEEKLFVCEFEK</sequence>
<evidence type="ECO:0000256" key="3">
    <source>
        <dbReference type="ARBA" id="ARBA00023157"/>
    </source>
</evidence>
<dbReference type="InterPro" id="IPR000742">
    <property type="entry name" value="EGF"/>
</dbReference>
<dbReference type="SMART" id="SM00181">
    <property type="entry name" value="EGF"/>
    <property type="match status" value="2"/>
</dbReference>
<evidence type="ECO:0000259" key="5">
    <source>
        <dbReference type="PROSITE" id="PS50026"/>
    </source>
</evidence>
<evidence type="ECO:0000256" key="2">
    <source>
        <dbReference type="ARBA" id="ARBA00022737"/>
    </source>
</evidence>
<dbReference type="EMBL" id="CAKMNS010000021">
    <property type="protein sequence ID" value="CAH1275003.1"/>
    <property type="molecule type" value="Genomic_DNA"/>
</dbReference>
<comment type="caution">
    <text evidence="8">The sequence shown here is derived from an EMBL/GenBank/DDBJ whole genome shotgun (WGS) entry which is preliminary data.</text>
</comment>
<dbReference type="Gene3D" id="2.10.25.10">
    <property type="entry name" value="Laminin"/>
    <property type="match status" value="1"/>
</dbReference>
<dbReference type="Pfam" id="PF02494">
    <property type="entry name" value="HYR"/>
    <property type="match status" value="2"/>
</dbReference>
<dbReference type="GO" id="GO:0005509">
    <property type="term" value="F:calcium ion binding"/>
    <property type="evidence" value="ECO:0007669"/>
    <property type="project" value="InterPro"/>
</dbReference>
<keyword evidence="2" id="KW-0677">Repeat</keyword>
<dbReference type="SUPFAM" id="SSF56436">
    <property type="entry name" value="C-type lectin-like"/>
    <property type="match status" value="1"/>
</dbReference>
<dbReference type="InterPro" id="IPR016187">
    <property type="entry name" value="CTDL_fold"/>
</dbReference>
<dbReference type="PROSITE" id="PS00010">
    <property type="entry name" value="ASX_HYDROXYL"/>
    <property type="match status" value="1"/>
</dbReference>
<dbReference type="Gene3D" id="2.10.50.10">
    <property type="entry name" value="Tumor Necrosis Factor Receptor, subunit A, domain 2"/>
    <property type="match status" value="1"/>
</dbReference>
<dbReference type="PANTHER" id="PTHR24273:SF32">
    <property type="entry name" value="HYALIN"/>
    <property type="match status" value="1"/>
</dbReference>
<dbReference type="InterPro" id="IPR000152">
    <property type="entry name" value="EGF-type_Asp/Asn_hydroxyl_site"/>
</dbReference>
<evidence type="ECO:0000313" key="8">
    <source>
        <dbReference type="EMBL" id="CAH1275003.1"/>
    </source>
</evidence>
<dbReference type="AlphaFoldDB" id="A0A8S4MLA8"/>
<dbReference type="PROSITE" id="PS50041">
    <property type="entry name" value="C_TYPE_LECTIN_2"/>
    <property type="match status" value="1"/>
</dbReference>
<dbReference type="InterPro" id="IPR011641">
    <property type="entry name" value="Tyr-kin_ephrin_A/B_rcpt-like"/>
</dbReference>
<dbReference type="SMART" id="SM00034">
    <property type="entry name" value="CLECT"/>
    <property type="match status" value="1"/>
</dbReference>
<feature type="domain" description="HYR" evidence="7">
    <location>
        <begin position="182"/>
        <end position="262"/>
    </location>
</feature>
<protein>
    <submittedName>
        <fullName evidence="8">SVEP1 protein</fullName>
    </submittedName>
</protein>
<dbReference type="InterPro" id="IPR018378">
    <property type="entry name" value="C-type_lectin_CS"/>
</dbReference>
<dbReference type="InterPro" id="IPR016186">
    <property type="entry name" value="C-type_lectin-like/link_sf"/>
</dbReference>
<dbReference type="Proteomes" id="UP000838412">
    <property type="component" value="Unassembled WGS sequence"/>
</dbReference>
<dbReference type="PROSITE" id="PS50825">
    <property type="entry name" value="HYR"/>
    <property type="match status" value="2"/>
</dbReference>
<dbReference type="Gene3D" id="3.10.100.10">
    <property type="entry name" value="Mannose-Binding Protein A, subunit A"/>
    <property type="match status" value="1"/>
</dbReference>